<comment type="subunit">
    <text evidence="8">Homodimer.</text>
</comment>
<dbReference type="AlphaFoldDB" id="A0A0N0IA70"/>
<dbReference type="Proteomes" id="UP000053226">
    <property type="component" value="Unassembled WGS sequence"/>
</dbReference>
<keyword evidence="6 8" id="KW-0067">ATP-binding</keyword>
<dbReference type="GO" id="GO:0000287">
    <property type="term" value="F:magnesium ion binding"/>
    <property type="evidence" value="ECO:0007669"/>
    <property type="project" value="UniProtKB-UniRule"/>
</dbReference>
<dbReference type="SUPFAM" id="SSF52540">
    <property type="entry name" value="P-loop containing nucleoside triphosphate hydrolases"/>
    <property type="match status" value="1"/>
</dbReference>
<evidence type="ECO:0000256" key="7">
    <source>
        <dbReference type="ARBA" id="ARBA00022842"/>
    </source>
</evidence>
<evidence type="ECO:0000313" key="10">
    <source>
        <dbReference type="Proteomes" id="UP000053226"/>
    </source>
</evidence>
<keyword evidence="7 8" id="KW-0460">Magnesium</keyword>
<comment type="caution">
    <text evidence="8">Lacks conserved residue(s) required for the propagation of feature annotation.</text>
</comment>
<feature type="binding site" evidence="8">
    <location>
        <position position="109"/>
    </location>
    <ligand>
        <name>Mg(2+)</name>
        <dbReference type="ChEBI" id="CHEBI:18420"/>
    </ligand>
</feature>
<feature type="binding site" evidence="8">
    <location>
        <position position="55"/>
    </location>
    <ligand>
        <name>Mg(2+)</name>
        <dbReference type="ChEBI" id="CHEBI:18420"/>
    </ligand>
</feature>
<comment type="subcellular location">
    <subcellularLocation>
        <location evidence="8">Cytoplasm</location>
    </subcellularLocation>
</comment>
<evidence type="ECO:0000256" key="6">
    <source>
        <dbReference type="ARBA" id="ARBA00022840"/>
    </source>
</evidence>
<name>A0A0N0IA70_9GAMM</name>
<gene>
    <name evidence="8" type="primary">bioD</name>
    <name evidence="9" type="ORF">M992_1940</name>
</gene>
<dbReference type="UniPathway" id="UPA00078">
    <property type="reaction ID" value="UER00161"/>
</dbReference>
<protein>
    <recommendedName>
        <fullName evidence="8">ATP-dependent dethiobiotin synthetase BioD</fullName>
        <ecNumber evidence="8">6.3.3.3</ecNumber>
    </recommendedName>
    <alternativeName>
        <fullName evidence="8">DTB synthetase</fullName>
        <shortName evidence="8">DTBS</shortName>
    </alternativeName>
    <alternativeName>
        <fullName evidence="8">Dethiobiotin synthase</fullName>
    </alternativeName>
</protein>
<dbReference type="HAMAP" id="MF_00336">
    <property type="entry name" value="BioD"/>
    <property type="match status" value="1"/>
</dbReference>
<organism evidence="9 10">
    <name type="scientific">Moellerella wisconsensis ATCC 35017</name>
    <dbReference type="NCBI Taxonomy" id="1354267"/>
    <lineage>
        <taxon>Bacteria</taxon>
        <taxon>Pseudomonadati</taxon>
        <taxon>Pseudomonadota</taxon>
        <taxon>Gammaproteobacteria</taxon>
        <taxon>Enterobacterales</taxon>
        <taxon>Morganellaceae</taxon>
        <taxon>Moellerella</taxon>
    </lineage>
</organism>
<dbReference type="CDD" id="cd03109">
    <property type="entry name" value="DTBS"/>
    <property type="match status" value="1"/>
</dbReference>
<keyword evidence="5 8" id="KW-0093">Biotin biosynthesis</keyword>
<evidence type="ECO:0000256" key="4">
    <source>
        <dbReference type="ARBA" id="ARBA00022741"/>
    </source>
</evidence>
<dbReference type="GO" id="GO:0042803">
    <property type="term" value="F:protein homodimerization activity"/>
    <property type="evidence" value="ECO:0007669"/>
    <property type="project" value="UniProtKB-ARBA"/>
</dbReference>
<evidence type="ECO:0000256" key="8">
    <source>
        <dbReference type="HAMAP-Rule" id="MF_00336"/>
    </source>
</evidence>
<keyword evidence="3 8" id="KW-0479">Metal-binding</keyword>
<evidence type="ECO:0000256" key="1">
    <source>
        <dbReference type="ARBA" id="ARBA00022490"/>
    </source>
</evidence>
<evidence type="ECO:0000313" key="9">
    <source>
        <dbReference type="EMBL" id="KPD02783.1"/>
    </source>
</evidence>
<feature type="binding site" evidence="8">
    <location>
        <begin position="13"/>
        <end position="18"/>
    </location>
    <ligand>
        <name>ATP</name>
        <dbReference type="ChEBI" id="CHEBI:30616"/>
    </ligand>
</feature>
<keyword evidence="4 8" id="KW-0547">Nucleotide-binding</keyword>
<evidence type="ECO:0000256" key="2">
    <source>
        <dbReference type="ARBA" id="ARBA00022598"/>
    </source>
</evidence>
<dbReference type="PANTHER" id="PTHR43210">
    <property type="entry name" value="DETHIOBIOTIN SYNTHETASE"/>
    <property type="match status" value="1"/>
</dbReference>
<keyword evidence="2 8" id="KW-0436">Ligase</keyword>
<comment type="catalytic activity">
    <reaction evidence="8">
        <text>(7R,8S)-7,8-diammoniononanoate + CO2 + ATP = (4R,5S)-dethiobiotin + ADP + phosphate + 3 H(+)</text>
        <dbReference type="Rhea" id="RHEA:15805"/>
        <dbReference type="ChEBI" id="CHEBI:15378"/>
        <dbReference type="ChEBI" id="CHEBI:16526"/>
        <dbReference type="ChEBI" id="CHEBI:30616"/>
        <dbReference type="ChEBI" id="CHEBI:43474"/>
        <dbReference type="ChEBI" id="CHEBI:149469"/>
        <dbReference type="ChEBI" id="CHEBI:149473"/>
        <dbReference type="ChEBI" id="CHEBI:456216"/>
        <dbReference type="EC" id="6.3.3.3"/>
    </reaction>
</comment>
<dbReference type="GO" id="GO:0004141">
    <property type="term" value="F:dethiobiotin synthase activity"/>
    <property type="evidence" value="ECO:0007669"/>
    <property type="project" value="UniProtKB-UniRule"/>
</dbReference>
<dbReference type="InterPro" id="IPR027417">
    <property type="entry name" value="P-loop_NTPase"/>
</dbReference>
<comment type="similarity">
    <text evidence="8">Belongs to the dethiobiotin synthetase family.</text>
</comment>
<comment type="caution">
    <text evidence="9">The sequence shown here is derived from an EMBL/GenBank/DDBJ whole genome shotgun (WGS) entry which is preliminary data.</text>
</comment>
<dbReference type="RefSeq" id="WP_053908319.1">
    <property type="nucleotide sequence ID" value="NZ_CAWMUS010000018.1"/>
</dbReference>
<dbReference type="GO" id="GO:0009102">
    <property type="term" value="P:biotin biosynthetic process"/>
    <property type="evidence" value="ECO:0007669"/>
    <property type="project" value="UniProtKB-UniRule"/>
</dbReference>
<feature type="binding site" evidence="8">
    <location>
        <begin position="109"/>
        <end position="112"/>
    </location>
    <ligand>
        <name>ATP</name>
        <dbReference type="ChEBI" id="CHEBI:30616"/>
    </ligand>
</feature>
<evidence type="ECO:0000256" key="5">
    <source>
        <dbReference type="ARBA" id="ARBA00022756"/>
    </source>
</evidence>
<dbReference type="FunFam" id="3.40.50.300:FF:000292">
    <property type="entry name" value="ATP-dependent dethiobiotin synthetase BioD"/>
    <property type="match status" value="1"/>
</dbReference>
<evidence type="ECO:0000256" key="3">
    <source>
        <dbReference type="ARBA" id="ARBA00022723"/>
    </source>
</evidence>
<dbReference type="EC" id="6.3.3.3" evidence="8"/>
<feature type="binding site" evidence="8">
    <location>
        <position position="55"/>
    </location>
    <ligand>
        <name>ATP</name>
        <dbReference type="ChEBI" id="CHEBI:30616"/>
    </ligand>
</feature>
<dbReference type="Gene3D" id="3.40.50.300">
    <property type="entry name" value="P-loop containing nucleotide triphosphate hydrolases"/>
    <property type="match status" value="1"/>
</dbReference>
<sequence>MVTNLFVTGTDTDVGKTVATLAILQLLNTNGTKAVGYKPIADNCIDTTEGLRNKDALLIHKASQLNVSYEEINPIQLENNYENDTQVNFDKIQHGLDHLNKQSDTVIIEGNGGWRYLLNNNTFYSDWVKQQKLGVILVVGIQHGCVNHSLLTAEAIKQDGLPLIGWIANRINPGLAHYAQIINRLQEHLDAPLIGEIPYLLRPEEKELAQYLDADALQSYICEYA</sequence>
<feature type="binding site" evidence="8">
    <location>
        <begin position="198"/>
        <end position="200"/>
    </location>
    <ligand>
        <name>ATP</name>
        <dbReference type="ChEBI" id="CHEBI:30616"/>
    </ligand>
</feature>
<dbReference type="PANTHER" id="PTHR43210:SF5">
    <property type="entry name" value="DETHIOBIOTIN SYNTHETASE"/>
    <property type="match status" value="1"/>
</dbReference>
<comment type="cofactor">
    <cofactor evidence="8">
        <name>Mg(2+)</name>
        <dbReference type="ChEBI" id="CHEBI:18420"/>
    </cofactor>
</comment>
<dbReference type="Pfam" id="PF13500">
    <property type="entry name" value="AAA_26"/>
    <property type="match status" value="1"/>
</dbReference>
<comment type="pathway">
    <text evidence="8">Cofactor biosynthesis; biotin biosynthesis; biotin from 7,8-diaminononanoate: step 1/2.</text>
</comment>
<dbReference type="GO" id="GO:0005524">
    <property type="term" value="F:ATP binding"/>
    <property type="evidence" value="ECO:0007669"/>
    <property type="project" value="UniProtKB-UniRule"/>
</dbReference>
<feature type="active site" evidence="8">
    <location>
        <position position="38"/>
    </location>
</feature>
<dbReference type="OrthoDB" id="9802097at2"/>
<accession>A0A0N0IA70</accession>
<dbReference type="EMBL" id="LGAA01000018">
    <property type="protein sequence ID" value="KPD02783.1"/>
    <property type="molecule type" value="Genomic_DNA"/>
</dbReference>
<feature type="binding site" evidence="8">
    <location>
        <begin position="169"/>
        <end position="170"/>
    </location>
    <ligand>
        <name>ATP</name>
        <dbReference type="ChEBI" id="CHEBI:30616"/>
    </ligand>
</feature>
<dbReference type="InterPro" id="IPR004472">
    <property type="entry name" value="DTB_synth_BioD"/>
</dbReference>
<keyword evidence="10" id="KW-1185">Reference proteome</keyword>
<dbReference type="NCBIfam" id="TIGR00347">
    <property type="entry name" value="bioD"/>
    <property type="match status" value="1"/>
</dbReference>
<proteinExistence type="inferred from homology"/>
<keyword evidence="1 8" id="KW-0963">Cytoplasm</keyword>
<dbReference type="GO" id="GO:0005829">
    <property type="term" value="C:cytosol"/>
    <property type="evidence" value="ECO:0007669"/>
    <property type="project" value="TreeGrafter"/>
</dbReference>
<comment type="function">
    <text evidence="8">Catalyzes a mechanistically unusual reaction, the ATP-dependent insertion of CO2 between the N7 and N8 nitrogen atoms of 7,8-diaminopelargonic acid (DAPA, also called 7,8-diammoniononanoate) to form a ureido ring.</text>
</comment>
<dbReference type="PIRSF" id="PIRSF006755">
    <property type="entry name" value="DTB_synth"/>
    <property type="match status" value="1"/>
</dbReference>
<reference evidence="9 10" key="1">
    <citation type="submission" date="2015-07" db="EMBL/GenBank/DDBJ databases">
        <title>ATOL: Assembling a taxonomically balanced genome-scale reconstruction of the evolutionary history of the Enterobacteriaceae.</title>
        <authorList>
            <person name="Plunkett G.III."/>
            <person name="Neeno-Eckwall E.C."/>
            <person name="Glasner J.D."/>
            <person name="Perna N.T."/>
        </authorList>
    </citation>
    <scope>NUCLEOTIDE SEQUENCE [LARGE SCALE GENOMIC DNA]</scope>
    <source>
        <strain evidence="9 10">ATCC 35017</strain>
    </source>
</reference>
<feature type="binding site" evidence="8">
    <location>
        <position position="17"/>
    </location>
    <ligand>
        <name>Mg(2+)</name>
        <dbReference type="ChEBI" id="CHEBI:18420"/>
    </ligand>
</feature>